<dbReference type="AlphaFoldDB" id="A0AAV0YYX8"/>
<gene>
    <name evidence="3" type="ORF">VFH_I488040</name>
</gene>
<accession>A0AAV0YYX8</accession>
<keyword evidence="4" id="KW-1185">Reference proteome</keyword>
<evidence type="ECO:0000313" key="3">
    <source>
        <dbReference type="EMBL" id="CAI8591445.1"/>
    </source>
</evidence>
<dbReference type="Proteomes" id="UP001157006">
    <property type="component" value="Chromosome 1L"/>
</dbReference>
<keyword evidence="2" id="KW-1133">Transmembrane helix</keyword>
<proteinExistence type="predicted"/>
<keyword evidence="2" id="KW-0812">Transmembrane</keyword>
<name>A0AAV0YYX8_VICFA</name>
<reference evidence="3 4" key="1">
    <citation type="submission" date="2023-01" db="EMBL/GenBank/DDBJ databases">
        <authorList>
            <person name="Kreplak J."/>
        </authorList>
    </citation>
    <scope>NUCLEOTIDE SEQUENCE [LARGE SCALE GENOMIC DNA]</scope>
</reference>
<dbReference type="EMBL" id="OX451736">
    <property type="protein sequence ID" value="CAI8591445.1"/>
    <property type="molecule type" value="Genomic_DNA"/>
</dbReference>
<sequence length="198" mass="22747">MLRNLLGTMKGHVDYLYVVLFILIGHSSVSAIVVLLFLLSLPPVRCRRADFTRVMFMVVVFYLLQRNKRPQRLDRKSFHQPYFERRDRKSFPQAYFDIAVPVTAAPNLLRSIAYQLHVVAHRTTTTRGSRSRPLRAPTTDLKQPTAPLRSTPFHRRRISGRVPNSSSHLLPALEDNGTSFRCAYFDHVLLGSSPSSWK</sequence>
<evidence type="ECO:0000313" key="4">
    <source>
        <dbReference type="Proteomes" id="UP001157006"/>
    </source>
</evidence>
<organism evidence="3 4">
    <name type="scientific">Vicia faba</name>
    <name type="common">Broad bean</name>
    <name type="synonym">Faba vulgaris</name>
    <dbReference type="NCBI Taxonomy" id="3906"/>
    <lineage>
        <taxon>Eukaryota</taxon>
        <taxon>Viridiplantae</taxon>
        <taxon>Streptophyta</taxon>
        <taxon>Embryophyta</taxon>
        <taxon>Tracheophyta</taxon>
        <taxon>Spermatophyta</taxon>
        <taxon>Magnoliopsida</taxon>
        <taxon>eudicotyledons</taxon>
        <taxon>Gunneridae</taxon>
        <taxon>Pentapetalae</taxon>
        <taxon>rosids</taxon>
        <taxon>fabids</taxon>
        <taxon>Fabales</taxon>
        <taxon>Fabaceae</taxon>
        <taxon>Papilionoideae</taxon>
        <taxon>50 kb inversion clade</taxon>
        <taxon>NPAAA clade</taxon>
        <taxon>Hologalegina</taxon>
        <taxon>IRL clade</taxon>
        <taxon>Fabeae</taxon>
        <taxon>Vicia</taxon>
    </lineage>
</organism>
<feature type="transmembrane region" description="Helical" evidence="2">
    <location>
        <begin position="15"/>
        <end position="39"/>
    </location>
</feature>
<evidence type="ECO:0000256" key="1">
    <source>
        <dbReference type="SAM" id="MobiDB-lite"/>
    </source>
</evidence>
<protein>
    <submittedName>
        <fullName evidence="3">Uncharacterized protein</fullName>
    </submittedName>
</protein>
<evidence type="ECO:0000256" key="2">
    <source>
        <dbReference type="SAM" id="Phobius"/>
    </source>
</evidence>
<feature type="region of interest" description="Disordered" evidence="1">
    <location>
        <begin position="125"/>
        <end position="148"/>
    </location>
</feature>
<keyword evidence="2" id="KW-0472">Membrane</keyword>